<evidence type="ECO:0000256" key="2">
    <source>
        <dbReference type="ARBA" id="ARBA00022553"/>
    </source>
</evidence>
<evidence type="ECO:0000313" key="7">
    <source>
        <dbReference type="Proteomes" id="UP000261560"/>
    </source>
</evidence>
<comment type="similarity">
    <text evidence="1">Belongs to the ubinuclein family.</text>
</comment>
<protein>
    <submittedName>
        <fullName evidence="6">Ubinuclein 1</fullName>
    </submittedName>
</protein>
<dbReference type="STRING" id="30732.ENSOMEP00000016401"/>
<dbReference type="Proteomes" id="UP000261560">
    <property type="component" value="Unplaced"/>
</dbReference>
<dbReference type="PANTHER" id="PTHR21669">
    <property type="entry name" value="CAPZ-INTERACTING PROTEIN AND RELATED PROTEINS"/>
    <property type="match status" value="1"/>
</dbReference>
<feature type="domain" description="Hpc2-related" evidence="4">
    <location>
        <begin position="3"/>
        <end position="52"/>
    </location>
</feature>
<dbReference type="OMA" id="DEFVPCS"/>
<feature type="region of interest" description="Disordered" evidence="3">
    <location>
        <begin position="81"/>
        <end position="101"/>
    </location>
</feature>
<dbReference type="Pfam" id="PF08729">
    <property type="entry name" value="HUN"/>
    <property type="match status" value="1"/>
</dbReference>
<organism evidence="6 7">
    <name type="scientific">Oryzias melastigma</name>
    <name type="common">Marine medaka</name>
    <dbReference type="NCBI Taxonomy" id="30732"/>
    <lineage>
        <taxon>Eukaryota</taxon>
        <taxon>Metazoa</taxon>
        <taxon>Chordata</taxon>
        <taxon>Craniata</taxon>
        <taxon>Vertebrata</taxon>
        <taxon>Euteleostomi</taxon>
        <taxon>Actinopterygii</taxon>
        <taxon>Neopterygii</taxon>
        <taxon>Teleostei</taxon>
        <taxon>Neoteleostei</taxon>
        <taxon>Acanthomorphata</taxon>
        <taxon>Ovalentaria</taxon>
        <taxon>Atherinomorphae</taxon>
        <taxon>Beloniformes</taxon>
        <taxon>Adrianichthyidae</taxon>
        <taxon>Oryziinae</taxon>
        <taxon>Oryzias</taxon>
    </lineage>
</organism>
<evidence type="ECO:0000259" key="4">
    <source>
        <dbReference type="Pfam" id="PF08729"/>
    </source>
</evidence>
<dbReference type="GO" id="GO:0005634">
    <property type="term" value="C:nucleus"/>
    <property type="evidence" value="ECO:0007669"/>
    <property type="project" value="TreeGrafter"/>
</dbReference>
<evidence type="ECO:0000256" key="3">
    <source>
        <dbReference type="SAM" id="MobiDB-lite"/>
    </source>
</evidence>
<reference evidence="6" key="2">
    <citation type="submission" date="2025-09" db="UniProtKB">
        <authorList>
            <consortium name="Ensembl"/>
        </authorList>
    </citation>
    <scope>IDENTIFICATION</scope>
</reference>
<dbReference type="AlphaFoldDB" id="A0A3B3CF00"/>
<feature type="domain" description="Ubinuclein middle" evidence="5">
    <location>
        <begin position="219"/>
        <end position="299"/>
    </location>
</feature>
<name>A0A3B3CF00_ORYME</name>
<keyword evidence="7" id="KW-1185">Reference proteome</keyword>
<dbReference type="Ensembl" id="ENSOMET00000024861.1">
    <property type="protein sequence ID" value="ENSOMEP00000016401.1"/>
    <property type="gene ID" value="ENSOMEG00000018051.1"/>
</dbReference>
<dbReference type="GO" id="GO:0006325">
    <property type="term" value="P:chromatin organization"/>
    <property type="evidence" value="ECO:0007669"/>
    <property type="project" value="TreeGrafter"/>
</dbReference>
<evidence type="ECO:0000313" key="6">
    <source>
        <dbReference type="Ensembl" id="ENSOMEP00000016401.1"/>
    </source>
</evidence>
<accession>A0A3B3CF00</accession>
<evidence type="ECO:0000259" key="5">
    <source>
        <dbReference type="Pfam" id="PF14075"/>
    </source>
</evidence>
<keyword evidence="2" id="KW-0597">Phosphoprotein</keyword>
<dbReference type="GeneTree" id="ENSGT00940000158857"/>
<reference evidence="6" key="1">
    <citation type="submission" date="2025-08" db="UniProtKB">
        <authorList>
            <consortium name="Ensembl"/>
        </authorList>
    </citation>
    <scope>IDENTIFICATION</scope>
</reference>
<proteinExistence type="inferred from homology"/>
<dbReference type="InterPro" id="IPR026947">
    <property type="entry name" value="UBN_middle_dom"/>
</dbReference>
<dbReference type="PANTHER" id="PTHR21669:SF12">
    <property type="entry name" value="UBINUCLEIN-1"/>
    <property type="match status" value="1"/>
</dbReference>
<sequence>MYKKDRIQDLIDIGYGYDDEDSFIDNSEAYDEFVPSSITTKFGGFYVNSGLLQFRKASDSESEDIPTNDVSFDFTKVKQAKEEALPSQSRTEKQSRSKDEVRFNPRLFSDSKVRKKKRTVRALSVTSMLRKFEREKERQNMEEAKRVTAVISAPKASLFPADAAGSGGPALTDPLLSLIGSTNDHALIQAANTVDFDIDLDSLLDASEETSGSAPCAPLPEGLPPALEENIGKLIEAARTSEGESKLKFFSPDINSVLLDIELQCQEQSGQLRSKVYTHLSSFLPCSRDTLLKRVRKLIKQLVNVAFLCSISTKMSLQYFDLVTCFG</sequence>
<dbReference type="PaxDb" id="30732-ENSOMEP00000016401"/>
<dbReference type="InterPro" id="IPR014840">
    <property type="entry name" value="HRD"/>
</dbReference>
<dbReference type="Pfam" id="PF14075">
    <property type="entry name" value="UBN_AB"/>
    <property type="match status" value="1"/>
</dbReference>
<evidence type="ECO:0000256" key="1">
    <source>
        <dbReference type="ARBA" id="ARBA00009911"/>
    </source>
</evidence>